<dbReference type="OrthoDB" id="1648691at2"/>
<gene>
    <name evidence="5" type="primary">yurK</name>
    <name evidence="5" type="ORF">CLVI_08510</name>
</gene>
<protein>
    <submittedName>
        <fullName evidence="5">Putative HTH-type transcriptional regulator YurK</fullName>
    </submittedName>
</protein>
<dbReference type="FunFam" id="1.10.10.10:FF:000079">
    <property type="entry name" value="GntR family transcriptional regulator"/>
    <property type="match status" value="1"/>
</dbReference>
<keyword evidence="2" id="KW-0238">DNA-binding</keyword>
<keyword evidence="6" id="KW-1185">Reference proteome</keyword>
<dbReference type="InterPro" id="IPR011663">
    <property type="entry name" value="UTRA"/>
</dbReference>
<evidence type="ECO:0000313" key="6">
    <source>
        <dbReference type="Proteomes" id="UP000239471"/>
    </source>
</evidence>
<dbReference type="InterPro" id="IPR036388">
    <property type="entry name" value="WH-like_DNA-bd_sf"/>
</dbReference>
<dbReference type="InterPro" id="IPR028978">
    <property type="entry name" value="Chorismate_lyase_/UTRA_dom_sf"/>
</dbReference>
<feature type="domain" description="HTH gntR-type" evidence="4">
    <location>
        <begin position="10"/>
        <end position="78"/>
    </location>
</feature>
<dbReference type="SUPFAM" id="SSF46785">
    <property type="entry name" value="Winged helix' DNA-binding domain"/>
    <property type="match status" value="1"/>
</dbReference>
<dbReference type="SUPFAM" id="SSF64288">
    <property type="entry name" value="Chorismate lyase-like"/>
    <property type="match status" value="1"/>
</dbReference>
<comment type="caution">
    <text evidence="5">The sequence shown here is derived from an EMBL/GenBank/DDBJ whole genome shotgun (WGS) entry which is preliminary data.</text>
</comment>
<dbReference type="CDD" id="cd07377">
    <property type="entry name" value="WHTH_GntR"/>
    <property type="match status" value="1"/>
</dbReference>
<evidence type="ECO:0000256" key="2">
    <source>
        <dbReference type="ARBA" id="ARBA00023125"/>
    </source>
</evidence>
<dbReference type="RefSeq" id="WP_106058880.1">
    <property type="nucleotide sequence ID" value="NZ_PVXQ01000006.1"/>
</dbReference>
<dbReference type="Proteomes" id="UP000239471">
    <property type="component" value="Unassembled WGS sequence"/>
</dbReference>
<dbReference type="PROSITE" id="PS50949">
    <property type="entry name" value="HTH_GNTR"/>
    <property type="match status" value="1"/>
</dbReference>
<dbReference type="SMART" id="SM00345">
    <property type="entry name" value="HTH_GNTR"/>
    <property type="match status" value="1"/>
</dbReference>
<evidence type="ECO:0000313" key="5">
    <source>
        <dbReference type="EMBL" id="PRR83601.1"/>
    </source>
</evidence>
<reference evidence="5 6" key="1">
    <citation type="submission" date="2018-03" db="EMBL/GenBank/DDBJ databases">
        <title>Genome sequence of Clostridium vincentii DSM 10228.</title>
        <authorList>
            <person name="Poehlein A."/>
            <person name="Daniel R."/>
        </authorList>
    </citation>
    <scope>NUCLEOTIDE SEQUENCE [LARGE SCALE GENOMIC DNA]</scope>
    <source>
        <strain evidence="5 6">DSM 10228</strain>
    </source>
</reference>
<evidence type="ECO:0000256" key="1">
    <source>
        <dbReference type="ARBA" id="ARBA00023015"/>
    </source>
</evidence>
<dbReference type="Pfam" id="PF07702">
    <property type="entry name" value="UTRA"/>
    <property type="match status" value="1"/>
</dbReference>
<keyword evidence="3" id="KW-0804">Transcription</keyword>
<keyword evidence="1" id="KW-0805">Transcription regulation</keyword>
<dbReference type="EMBL" id="PVXQ01000006">
    <property type="protein sequence ID" value="PRR83601.1"/>
    <property type="molecule type" value="Genomic_DNA"/>
</dbReference>
<name>A0A2T0BIB6_9CLOT</name>
<dbReference type="SMART" id="SM00866">
    <property type="entry name" value="UTRA"/>
    <property type="match status" value="1"/>
</dbReference>
<dbReference type="PRINTS" id="PR00035">
    <property type="entry name" value="HTHGNTR"/>
</dbReference>
<dbReference type="Gene3D" id="3.40.1410.10">
    <property type="entry name" value="Chorismate lyase-like"/>
    <property type="match status" value="1"/>
</dbReference>
<dbReference type="Gene3D" id="1.10.10.10">
    <property type="entry name" value="Winged helix-like DNA-binding domain superfamily/Winged helix DNA-binding domain"/>
    <property type="match status" value="1"/>
</dbReference>
<proteinExistence type="predicted"/>
<dbReference type="PANTHER" id="PTHR44846">
    <property type="entry name" value="MANNOSYL-D-GLYCERATE TRANSPORT/METABOLISM SYSTEM REPRESSOR MNGR-RELATED"/>
    <property type="match status" value="1"/>
</dbReference>
<dbReference type="InterPro" id="IPR000524">
    <property type="entry name" value="Tscrpt_reg_HTH_GntR"/>
</dbReference>
<dbReference type="GO" id="GO:0045892">
    <property type="term" value="P:negative regulation of DNA-templated transcription"/>
    <property type="evidence" value="ECO:0007669"/>
    <property type="project" value="TreeGrafter"/>
</dbReference>
<accession>A0A2T0BIB6</accession>
<dbReference type="InterPro" id="IPR050679">
    <property type="entry name" value="Bact_HTH_transcr_reg"/>
</dbReference>
<dbReference type="InterPro" id="IPR036390">
    <property type="entry name" value="WH_DNA-bd_sf"/>
</dbReference>
<organism evidence="5 6">
    <name type="scientific">Clostridium vincentii</name>
    <dbReference type="NCBI Taxonomy" id="52704"/>
    <lineage>
        <taxon>Bacteria</taxon>
        <taxon>Bacillati</taxon>
        <taxon>Bacillota</taxon>
        <taxon>Clostridia</taxon>
        <taxon>Eubacteriales</taxon>
        <taxon>Clostridiaceae</taxon>
        <taxon>Clostridium</taxon>
    </lineage>
</organism>
<evidence type="ECO:0000259" key="4">
    <source>
        <dbReference type="PROSITE" id="PS50949"/>
    </source>
</evidence>
<dbReference type="AlphaFoldDB" id="A0A2T0BIB6"/>
<dbReference type="GO" id="GO:0003700">
    <property type="term" value="F:DNA-binding transcription factor activity"/>
    <property type="evidence" value="ECO:0007669"/>
    <property type="project" value="InterPro"/>
</dbReference>
<evidence type="ECO:0000256" key="3">
    <source>
        <dbReference type="ARBA" id="ARBA00023163"/>
    </source>
</evidence>
<dbReference type="Pfam" id="PF00392">
    <property type="entry name" value="GntR"/>
    <property type="match status" value="1"/>
</dbReference>
<sequence>MFLDYSNGSKPLWSQVASILKEMIKNNEFKVGEILPSEMKLINEFGVSRITMRQALGYLVEEGYIIRRRGKGTVVIKREDVSTSMKSSFTQLEEKGEKIKKTLLEVDVVEPSKDILELFNIDKSTNLIMMKRIIEVNGKIVGVFKSFINPNIPVTIKDDFTKSFYKLLESKGYPITKGREEITATISNEEDKKIFKLNEVTAIITRKKYGFSNDIPVELTYTRYLAEGYVITVDLN</sequence>
<dbReference type="PANTHER" id="PTHR44846:SF1">
    <property type="entry name" value="MANNOSYL-D-GLYCERATE TRANSPORT_METABOLISM SYSTEM REPRESSOR MNGR-RELATED"/>
    <property type="match status" value="1"/>
</dbReference>
<dbReference type="GO" id="GO:0003677">
    <property type="term" value="F:DNA binding"/>
    <property type="evidence" value="ECO:0007669"/>
    <property type="project" value="UniProtKB-KW"/>
</dbReference>